<protein>
    <submittedName>
        <fullName evidence="1">Uncharacterized protein</fullName>
    </submittedName>
</protein>
<evidence type="ECO:0000313" key="1">
    <source>
        <dbReference type="EMBL" id="CDM57223.1"/>
    </source>
</evidence>
<dbReference type="RefSeq" id="WP_082321181.1">
    <property type="nucleotide sequence ID" value="NZ_HG916852.1"/>
</dbReference>
<dbReference type="KEGG" id="rhl:LPU83_1551"/>
<dbReference type="EMBL" id="HG916852">
    <property type="protein sequence ID" value="CDM57223.1"/>
    <property type="molecule type" value="Genomic_DNA"/>
</dbReference>
<sequence>MGSRGFGVRLFEIQPDGALEPILGVDEDYFCGVVPNVGDTYAMWHLHDVYDFYSVQRRVFVDSHDGAAGWCVVVRKLETAPPLENVVTAWAEDTRFWADIDEQERQEEIANQERIRRQEEDRLKHEPRHRLHPREVRALRYMINRPDCNTIDLIPRAGEHTISVLVSAGLVRAVGKDHRGLKTLRVTKEGKAEVDRHDKWSARPS</sequence>
<accession>W6REX2</accession>
<dbReference type="AlphaFoldDB" id="W6REX2"/>
<organism evidence="1 2">
    <name type="scientific">Rhizobium favelukesii</name>
    <dbReference type="NCBI Taxonomy" id="348824"/>
    <lineage>
        <taxon>Bacteria</taxon>
        <taxon>Pseudomonadati</taxon>
        <taxon>Pseudomonadota</taxon>
        <taxon>Alphaproteobacteria</taxon>
        <taxon>Hyphomicrobiales</taxon>
        <taxon>Rhizobiaceae</taxon>
        <taxon>Rhizobium/Agrobacterium group</taxon>
        <taxon>Rhizobium</taxon>
    </lineage>
</organism>
<name>W6REX2_9HYPH</name>
<reference evidence="1" key="1">
    <citation type="submission" date="2013-11" db="EMBL/GenBank/DDBJ databases">
        <title>Draft genome sequence of the broad-host-range Rhizobium sp. LPU83 strain, a member of the low-genetic diversity Oregon-like Rhizobium sp. group.</title>
        <authorList>
            <person name="Wibberg D."/>
            <person name="Puehler A."/>
            <person name="Schlueter A."/>
        </authorList>
    </citation>
    <scope>NUCLEOTIDE SEQUENCE [LARGE SCALE GENOMIC DNA]</scope>
    <source>
        <strain evidence="1">LPU83</strain>
    </source>
</reference>
<evidence type="ECO:0000313" key="2">
    <source>
        <dbReference type="Proteomes" id="UP000019443"/>
    </source>
</evidence>
<dbReference type="PATRIC" id="fig|348824.6.peg.1672"/>
<dbReference type="HOGENOM" id="CLU_1276755_0_0_5"/>
<keyword evidence="2" id="KW-1185">Reference proteome</keyword>
<dbReference type="Proteomes" id="UP000019443">
    <property type="component" value="Chromosome"/>
</dbReference>
<dbReference type="eggNOG" id="ENOG5031BX0">
    <property type="taxonomic scope" value="Bacteria"/>
</dbReference>
<gene>
    <name evidence="1" type="ORF">LPU83_1551</name>
</gene>
<proteinExistence type="predicted"/>